<reference evidence="7" key="1">
    <citation type="journal article" date="2019" name="Int. J. Syst. Evol. Microbiol.">
        <title>The Global Catalogue of Microorganisms (GCM) 10K type strain sequencing project: providing services to taxonomists for standard genome sequencing and annotation.</title>
        <authorList>
            <consortium name="The Broad Institute Genomics Platform"/>
            <consortium name="The Broad Institute Genome Sequencing Center for Infectious Disease"/>
            <person name="Wu L."/>
            <person name="Ma J."/>
        </authorList>
    </citation>
    <scope>NUCLEOTIDE SEQUENCE [LARGE SCALE GENOMIC DNA]</scope>
    <source>
        <strain evidence="7">JCM 14545</strain>
    </source>
</reference>
<dbReference type="NCBIfam" id="TIGR03621">
    <property type="entry name" value="F420_MSMEG_2516"/>
    <property type="match status" value="1"/>
</dbReference>
<keyword evidence="7" id="KW-1185">Reference proteome</keyword>
<dbReference type="Proteomes" id="UP001501116">
    <property type="component" value="Unassembled WGS sequence"/>
</dbReference>
<sequence>MIAPSGRKAWVDKCRRAEDLGFDVVAVPDHLGMVSPFPSLVLAAEVTERVRLGTFVINAPFFNPTLLARDVVGTDLFTEGRLELGLGAGYLKAEFDKAGLPFEAPGRRVDHLERTIDELARFVADETEPNPVQDPIPLLVAGNGNRILQLAAERADIVGFAGVGFHRDGTPFVCSAEDLDERVAYVRGALGGRDVEFNTLIQSMRITDDRAAALDEIAELFGGLKTAEEIGALPTFFVGTAEQIADQLRANRERFGFTYVSVLESDFDALGQVIPLLR</sequence>
<comment type="caution">
    <text evidence="6">The sequence shown here is derived from an EMBL/GenBank/DDBJ whole genome shotgun (WGS) entry which is preliminary data.</text>
</comment>
<dbReference type="Pfam" id="PF00296">
    <property type="entry name" value="Bac_luciferase"/>
    <property type="match status" value="1"/>
</dbReference>
<dbReference type="CDD" id="cd01097">
    <property type="entry name" value="Tetrahydromethanopterin_reductase"/>
    <property type="match status" value="1"/>
</dbReference>
<dbReference type="Gene3D" id="3.20.20.30">
    <property type="entry name" value="Luciferase-like domain"/>
    <property type="match status" value="1"/>
</dbReference>
<evidence type="ECO:0000256" key="3">
    <source>
        <dbReference type="ARBA" id="ARBA00023002"/>
    </source>
</evidence>
<evidence type="ECO:0000313" key="7">
    <source>
        <dbReference type="Proteomes" id="UP001501116"/>
    </source>
</evidence>
<keyword evidence="1" id="KW-0285">Flavoprotein</keyword>
<evidence type="ECO:0000259" key="5">
    <source>
        <dbReference type="Pfam" id="PF00296"/>
    </source>
</evidence>
<name>A0ABP5CV56_9PSEU</name>
<evidence type="ECO:0000256" key="1">
    <source>
        <dbReference type="ARBA" id="ARBA00022630"/>
    </source>
</evidence>
<evidence type="ECO:0000256" key="2">
    <source>
        <dbReference type="ARBA" id="ARBA00022643"/>
    </source>
</evidence>
<dbReference type="PANTHER" id="PTHR42847:SF4">
    <property type="entry name" value="ALKANESULFONATE MONOOXYGENASE-RELATED"/>
    <property type="match status" value="1"/>
</dbReference>
<dbReference type="EMBL" id="BAAANN010000019">
    <property type="protein sequence ID" value="GAA1969002.1"/>
    <property type="molecule type" value="Genomic_DNA"/>
</dbReference>
<dbReference type="InterPro" id="IPR050172">
    <property type="entry name" value="SsuD_RutA_monooxygenase"/>
</dbReference>
<dbReference type="SUPFAM" id="SSF51679">
    <property type="entry name" value="Bacterial luciferase-like"/>
    <property type="match status" value="1"/>
</dbReference>
<dbReference type="InterPro" id="IPR019923">
    <property type="entry name" value="Lucif-like_OxRdtase_MSMEG_2516"/>
</dbReference>
<keyword evidence="4" id="KW-0503">Monooxygenase</keyword>
<organism evidence="6 7">
    <name type="scientific">Amycolatopsis minnesotensis</name>
    <dbReference type="NCBI Taxonomy" id="337894"/>
    <lineage>
        <taxon>Bacteria</taxon>
        <taxon>Bacillati</taxon>
        <taxon>Actinomycetota</taxon>
        <taxon>Actinomycetes</taxon>
        <taxon>Pseudonocardiales</taxon>
        <taxon>Pseudonocardiaceae</taxon>
        <taxon>Amycolatopsis</taxon>
    </lineage>
</organism>
<feature type="domain" description="Luciferase-like" evidence="5">
    <location>
        <begin position="11"/>
        <end position="221"/>
    </location>
</feature>
<keyword evidence="3" id="KW-0560">Oxidoreductase</keyword>
<dbReference type="InterPro" id="IPR011251">
    <property type="entry name" value="Luciferase-like_dom"/>
</dbReference>
<gene>
    <name evidence="6" type="ORF">GCM10009754_47710</name>
</gene>
<protein>
    <submittedName>
        <fullName evidence="6">TIGR03621 family F420-dependent LLM class oxidoreductase</fullName>
    </submittedName>
</protein>
<dbReference type="PANTHER" id="PTHR42847">
    <property type="entry name" value="ALKANESULFONATE MONOOXYGENASE"/>
    <property type="match status" value="1"/>
</dbReference>
<evidence type="ECO:0000313" key="6">
    <source>
        <dbReference type="EMBL" id="GAA1969002.1"/>
    </source>
</evidence>
<evidence type="ECO:0000256" key="4">
    <source>
        <dbReference type="ARBA" id="ARBA00023033"/>
    </source>
</evidence>
<keyword evidence="2" id="KW-0288">FMN</keyword>
<proteinExistence type="predicted"/>
<accession>A0ABP5CV56</accession>
<dbReference type="InterPro" id="IPR036661">
    <property type="entry name" value="Luciferase-like_sf"/>
</dbReference>